<evidence type="ECO:0000313" key="2">
    <source>
        <dbReference type="Proteomes" id="UP000004848"/>
    </source>
</evidence>
<gene>
    <name evidence="1" type="ORF">SIAM614_20221</name>
</gene>
<accession>A0NW21</accession>
<comment type="caution">
    <text evidence="1">The sequence shown here is derived from an EMBL/GenBank/DDBJ whole genome shotgun (WGS) entry which is preliminary data.</text>
</comment>
<reference evidence="1 2" key="1">
    <citation type="submission" date="2006-05" db="EMBL/GenBank/DDBJ databases">
        <authorList>
            <person name="King G."/>
            <person name="Ferriera S."/>
            <person name="Johnson J."/>
            <person name="Kravitz S."/>
            <person name="Beeson K."/>
            <person name="Sutton G."/>
            <person name="Rogers Y.-H."/>
            <person name="Friedman R."/>
            <person name="Frazier M."/>
            <person name="Venter J.C."/>
        </authorList>
    </citation>
    <scope>NUCLEOTIDE SEQUENCE [LARGE SCALE GENOMIC DNA]</scope>
    <source>
        <strain evidence="2">ATCC 25650 / DSM 13394 / JCM 20685 / NBRC 16684 / NCIMB 2208 / IAM 12614 / B1</strain>
    </source>
</reference>
<organism evidence="1 2">
    <name type="scientific">Roseibium aggregatum (strain ATCC 25650 / DSM 13394 / JCM 20685 / NBRC 16684 / NCIMB 2208 / IAM 12614 / B1)</name>
    <name type="common">Stappia aggregata</name>
    <dbReference type="NCBI Taxonomy" id="384765"/>
    <lineage>
        <taxon>Bacteria</taxon>
        <taxon>Pseudomonadati</taxon>
        <taxon>Pseudomonadota</taxon>
        <taxon>Alphaproteobacteria</taxon>
        <taxon>Hyphomicrobiales</taxon>
        <taxon>Stappiaceae</taxon>
        <taxon>Roseibium</taxon>
    </lineage>
</organism>
<dbReference type="AlphaFoldDB" id="A0NW21"/>
<dbReference type="Proteomes" id="UP000004848">
    <property type="component" value="Unassembled WGS sequence"/>
</dbReference>
<sequence>MPHGTGRSVHALMHRPEVGRRASEMVCFKSGRWCEDALDGF</sequence>
<protein>
    <submittedName>
        <fullName evidence="1">Uncharacterized protein</fullName>
    </submittedName>
</protein>
<dbReference type="EMBL" id="AAUW01000011">
    <property type="protein sequence ID" value="EAV43186.1"/>
    <property type="molecule type" value="Genomic_DNA"/>
</dbReference>
<evidence type="ECO:0000313" key="1">
    <source>
        <dbReference type="EMBL" id="EAV43186.1"/>
    </source>
</evidence>
<name>A0NW21_ROSAI</name>
<proteinExistence type="predicted"/>